<dbReference type="AlphaFoldDB" id="A0A937L6I1"/>
<keyword evidence="1" id="KW-1133">Transmembrane helix</keyword>
<comment type="caution">
    <text evidence="2">The sequence shown here is derived from an EMBL/GenBank/DDBJ whole genome shotgun (WGS) entry which is preliminary data.</text>
</comment>
<accession>A0A937L6I1</accession>
<keyword evidence="1" id="KW-0472">Membrane</keyword>
<evidence type="ECO:0000313" key="3">
    <source>
        <dbReference type="Proteomes" id="UP000785783"/>
    </source>
</evidence>
<reference evidence="2" key="1">
    <citation type="submission" date="2020-10" db="EMBL/GenBank/DDBJ databases">
        <title>Microbiome of the Black Sea water column analyzed by genome centric metagenomics.</title>
        <authorList>
            <person name="Cabello-Yeves P.J."/>
            <person name="Callieri C."/>
            <person name="Picazo A."/>
            <person name="Mehrshad M."/>
            <person name="Haro-Moreno J.M."/>
            <person name="Roda-Garcia J."/>
            <person name="Dzembekova N."/>
            <person name="Slabakova V."/>
            <person name="Slabakova N."/>
            <person name="Moncheva S."/>
            <person name="Rodriguez-Valera F."/>
        </authorList>
    </citation>
    <scope>NUCLEOTIDE SEQUENCE</scope>
    <source>
        <strain evidence="2">BS307-5m-G5</strain>
    </source>
</reference>
<sequence length="416" mass="46559">MDELENPNRTHKSQWRLRQVTDELNARPFPRFALPTAIFRLCLSGDEAFEGLRDMLCDTLSDIDWEGEAQSRLIRARHNGVQFNIERHTEFVSLTVIDEKAESGSAAQHLPSDWLEKSRGEVVVAVDCQCTMRGAARDGWTCASRLENGLADGFFDFKIAEDGHTKIALDFAPDCDVRDVGRIALQVVEIETYRSFAAIGLNRARAAQAQLADVAARVPTSISAAGSADAERFELLSQLTGELEEVWRRTSFRFAACTAYWDLVTARLASLQEQAYDSRITIGGFLERRLQPAIATYQSTERRRHDLAEQIAAMTGLLQTRIELDMQQQNADLLASLNHAAERQLRLQHTVEGVSTVAISYYLVNLLRAPAEWVLARQPTLDPLLVNLLLVGVTVPLVWLTIRRLLRATVGGTKTR</sequence>
<gene>
    <name evidence="2" type="ORF">ISQ19_02510</name>
</gene>
<protein>
    <submittedName>
        <fullName evidence="2">DUF3422 domain-containing protein</fullName>
    </submittedName>
</protein>
<name>A0A937L6I1_9PROT</name>
<dbReference type="Proteomes" id="UP000785783">
    <property type="component" value="Unassembled WGS sequence"/>
</dbReference>
<evidence type="ECO:0000313" key="2">
    <source>
        <dbReference type="EMBL" id="MBL6761550.1"/>
    </source>
</evidence>
<dbReference type="Pfam" id="PF11902">
    <property type="entry name" value="DUF3422"/>
    <property type="match status" value="1"/>
</dbReference>
<evidence type="ECO:0000256" key="1">
    <source>
        <dbReference type="SAM" id="Phobius"/>
    </source>
</evidence>
<keyword evidence="1" id="KW-0812">Transmembrane</keyword>
<dbReference type="EMBL" id="JADHOK010000018">
    <property type="protein sequence ID" value="MBL6761550.1"/>
    <property type="molecule type" value="Genomic_DNA"/>
</dbReference>
<organism evidence="2 3">
    <name type="scientific">PS1 clade bacterium</name>
    <dbReference type="NCBI Taxonomy" id="2175152"/>
    <lineage>
        <taxon>Bacteria</taxon>
        <taxon>Pseudomonadati</taxon>
        <taxon>Pseudomonadota</taxon>
        <taxon>Alphaproteobacteria</taxon>
        <taxon>PS1 clade</taxon>
    </lineage>
</organism>
<dbReference type="InterPro" id="IPR021830">
    <property type="entry name" value="DUF3422"/>
</dbReference>
<feature type="transmembrane region" description="Helical" evidence="1">
    <location>
        <begin position="384"/>
        <end position="406"/>
    </location>
</feature>
<proteinExistence type="predicted"/>